<name>A0A931APU7_9FIRM</name>
<dbReference type="PANTHER" id="PTHR42681:SF1">
    <property type="entry name" value="MALONYL-COA-ACYL CARRIER PROTEIN TRANSACYLASE, MITOCHONDRIAL"/>
    <property type="match status" value="1"/>
</dbReference>
<dbReference type="InterPro" id="IPR016036">
    <property type="entry name" value="Malonyl_transacylase_ACP-bd"/>
</dbReference>
<protein>
    <recommendedName>
        <fullName evidence="4">Malonyl CoA-acyl carrier protein transacylase</fullName>
        <ecNumber evidence="4">2.3.1.39</ecNumber>
    </recommendedName>
</protein>
<dbReference type="Gene3D" id="3.30.70.250">
    <property type="entry name" value="Malonyl-CoA ACP transacylase, ACP-binding"/>
    <property type="match status" value="1"/>
</dbReference>
<dbReference type="RefSeq" id="WP_270453685.1">
    <property type="nucleotide sequence ID" value="NZ_JADPIE010000003.1"/>
</dbReference>
<dbReference type="InterPro" id="IPR024925">
    <property type="entry name" value="Malonyl_CoA-ACP_transAc"/>
</dbReference>
<feature type="active site" evidence="5">
    <location>
        <position position="198"/>
    </location>
</feature>
<evidence type="ECO:0000256" key="3">
    <source>
        <dbReference type="ARBA" id="ARBA00048462"/>
    </source>
</evidence>
<dbReference type="FunFam" id="3.30.70.250:FF:000001">
    <property type="entry name" value="Malonyl CoA-acyl carrier protein transacylase"/>
    <property type="match status" value="1"/>
</dbReference>
<dbReference type="SUPFAM" id="SSF52151">
    <property type="entry name" value="FabD/lysophospholipase-like"/>
    <property type="match status" value="1"/>
</dbReference>
<dbReference type="InterPro" id="IPR004410">
    <property type="entry name" value="Malonyl_CoA-ACP_transAc_FabD"/>
</dbReference>
<dbReference type="AlphaFoldDB" id="A0A931APU7"/>
<dbReference type="InterPro" id="IPR001227">
    <property type="entry name" value="Ac_transferase_dom_sf"/>
</dbReference>
<dbReference type="SUPFAM" id="SSF55048">
    <property type="entry name" value="Probable ACP-binding domain of malonyl-CoA ACP transacylase"/>
    <property type="match status" value="1"/>
</dbReference>
<evidence type="ECO:0000259" key="6">
    <source>
        <dbReference type="SMART" id="SM00827"/>
    </source>
</evidence>
<evidence type="ECO:0000313" key="7">
    <source>
        <dbReference type="EMBL" id="MBF8436773.1"/>
    </source>
</evidence>
<dbReference type="GO" id="GO:0005829">
    <property type="term" value="C:cytosol"/>
    <property type="evidence" value="ECO:0007669"/>
    <property type="project" value="TreeGrafter"/>
</dbReference>
<dbReference type="Proteomes" id="UP000621436">
    <property type="component" value="Unassembled WGS sequence"/>
</dbReference>
<evidence type="ECO:0000256" key="5">
    <source>
        <dbReference type="PIRSR" id="PIRSR000446-1"/>
    </source>
</evidence>
<dbReference type="GO" id="GO:0004314">
    <property type="term" value="F:[acyl-carrier-protein] S-malonyltransferase activity"/>
    <property type="evidence" value="ECO:0007669"/>
    <property type="project" value="UniProtKB-EC"/>
</dbReference>
<reference evidence="7" key="1">
    <citation type="submission" date="2020-11" db="EMBL/GenBank/DDBJ databases">
        <title>Halonatronomonas betainensis gen. nov., sp. nov. a novel haloalkaliphilic representative of the family Halanaerobiacae capable of betaine degradation.</title>
        <authorList>
            <person name="Boltyanskaya Y."/>
            <person name="Kevbrin V."/>
            <person name="Detkova E."/>
            <person name="Grouzdev D.S."/>
            <person name="Koziaeva V."/>
            <person name="Zhilina T."/>
        </authorList>
    </citation>
    <scope>NUCLEOTIDE SEQUENCE</scope>
    <source>
        <strain evidence="7">Z-7014</strain>
    </source>
</reference>
<comment type="similarity">
    <text evidence="4">Belongs to the fabD family.</text>
</comment>
<dbReference type="SMART" id="SM00827">
    <property type="entry name" value="PKS_AT"/>
    <property type="match status" value="1"/>
</dbReference>
<dbReference type="EC" id="2.3.1.39" evidence="4"/>
<proteinExistence type="inferred from homology"/>
<evidence type="ECO:0000313" key="8">
    <source>
        <dbReference type="Proteomes" id="UP000621436"/>
    </source>
</evidence>
<feature type="domain" description="Malonyl-CoA:ACP transacylase (MAT)" evidence="6">
    <location>
        <begin position="7"/>
        <end position="297"/>
    </location>
</feature>
<comment type="caution">
    <text evidence="7">The sequence shown here is derived from an EMBL/GenBank/DDBJ whole genome shotgun (WGS) entry which is preliminary data.</text>
</comment>
<evidence type="ECO:0000256" key="4">
    <source>
        <dbReference type="PIRNR" id="PIRNR000446"/>
    </source>
</evidence>
<feature type="active site" evidence="5">
    <location>
        <position position="91"/>
    </location>
</feature>
<dbReference type="InterPro" id="IPR016035">
    <property type="entry name" value="Acyl_Trfase/lysoPLipase"/>
</dbReference>
<dbReference type="Gene3D" id="3.40.366.10">
    <property type="entry name" value="Malonyl-Coenzyme A Acyl Carrier Protein, domain 2"/>
    <property type="match status" value="1"/>
</dbReference>
<evidence type="ECO:0000256" key="2">
    <source>
        <dbReference type="ARBA" id="ARBA00023315"/>
    </source>
</evidence>
<evidence type="ECO:0000256" key="1">
    <source>
        <dbReference type="ARBA" id="ARBA00022679"/>
    </source>
</evidence>
<dbReference type="NCBIfam" id="TIGR00128">
    <property type="entry name" value="fabD"/>
    <property type="match status" value="1"/>
</dbReference>
<dbReference type="GO" id="GO:0006633">
    <property type="term" value="P:fatty acid biosynthetic process"/>
    <property type="evidence" value="ECO:0007669"/>
    <property type="project" value="TreeGrafter"/>
</dbReference>
<dbReference type="InterPro" id="IPR050858">
    <property type="entry name" value="Mal-CoA-ACP_Trans/PKS_FabD"/>
</dbReference>
<keyword evidence="2 4" id="KW-0012">Acyltransferase</keyword>
<keyword evidence="8" id="KW-1185">Reference proteome</keyword>
<dbReference type="InterPro" id="IPR014043">
    <property type="entry name" value="Acyl_transferase_dom"/>
</dbReference>
<dbReference type="PANTHER" id="PTHR42681">
    <property type="entry name" value="MALONYL-COA-ACYL CARRIER PROTEIN TRANSACYLASE, MITOCHONDRIAL"/>
    <property type="match status" value="1"/>
</dbReference>
<dbReference type="PIRSF" id="PIRSF000446">
    <property type="entry name" value="Mct"/>
    <property type="match status" value="1"/>
</dbReference>
<organism evidence="7 8">
    <name type="scientific">Halonatronomonas betaini</name>
    <dbReference type="NCBI Taxonomy" id="2778430"/>
    <lineage>
        <taxon>Bacteria</taxon>
        <taxon>Bacillati</taxon>
        <taxon>Bacillota</taxon>
        <taxon>Clostridia</taxon>
        <taxon>Halanaerobiales</taxon>
        <taxon>Halarsenatibacteraceae</taxon>
        <taxon>Halonatronomonas</taxon>
    </lineage>
</organism>
<gene>
    <name evidence="7" type="primary">fabD</name>
    <name evidence="7" type="ORF">I0Q91_06780</name>
</gene>
<sequence>MSKIGFIFPGQGAQEVGMGQELYNKYPEIADYFNRAEEILNLDLKRICFEGPEFDLNLTENTQPALFTMSAAIDDYLKKQGLVPDMVAGHSLGEYSALTSAGAINFEDNLKLVRQRGQAMEEALPAGLGTMAAIIGLDIDTIEDICSKVVGVCEVANINTPNQIVISGEKEAVATAMERLNNAGAKKVVELSVSGPFHSSLMEPAVNRLKSVIENVEIKDASIPIVANATAEKVIDSNIIEENLIAQLTSSVRWVESINLMIDEGIDTFVEVGSGRVLKGLLRRIDRSVDCYSTRNIKDLEKIIGDLI</sequence>
<comment type="catalytic activity">
    <reaction evidence="3 4">
        <text>holo-[ACP] + malonyl-CoA = malonyl-[ACP] + CoA</text>
        <dbReference type="Rhea" id="RHEA:41792"/>
        <dbReference type="Rhea" id="RHEA-COMP:9623"/>
        <dbReference type="Rhea" id="RHEA-COMP:9685"/>
        <dbReference type="ChEBI" id="CHEBI:57287"/>
        <dbReference type="ChEBI" id="CHEBI:57384"/>
        <dbReference type="ChEBI" id="CHEBI:64479"/>
        <dbReference type="ChEBI" id="CHEBI:78449"/>
        <dbReference type="EC" id="2.3.1.39"/>
    </reaction>
</comment>
<accession>A0A931APU7</accession>
<dbReference type="Pfam" id="PF00698">
    <property type="entry name" value="Acyl_transf_1"/>
    <property type="match status" value="1"/>
</dbReference>
<dbReference type="EMBL" id="JADPIE010000003">
    <property type="protein sequence ID" value="MBF8436773.1"/>
    <property type="molecule type" value="Genomic_DNA"/>
</dbReference>
<keyword evidence="1 4" id="KW-0808">Transferase</keyword>